<evidence type="ECO:0000313" key="6">
    <source>
        <dbReference type="EMBL" id="VAI36760.1"/>
    </source>
</evidence>
<feature type="domain" description="NB-ARC" evidence="3">
    <location>
        <begin position="9"/>
        <end position="181"/>
    </location>
</feature>
<evidence type="ECO:0000259" key="3">
    <source>
        <dbReference type="Pfam" id="PF00931"/>
    </source>
</evidence>
<proteinExistence type="predicted"/>
<keyword evidence="7" id="KW-1185">Reference proteome</keyword>
<dbReference type="AlphaFoldDB" id="A0A9R0XHB4"/>
<dbReference type="Gene3D" id="3.40.50.300">
    <property type="entry name" value="P-loop containing nucleotide triphosphate hydrolases"/>
    <property type="match status" value="1"/>
</dbReference>
<gene>
    <name evidence="6" type="ORF">TRITD_5Bv1G199690</name>
</gene>
<dbReference type="EMBL" id="LT934120">
    <property type="protein sequence ID" value="VAI36760.1"/>
    <property type="molecule type" value="Genomic_DNA"/>
</dbReference>
<dbReference type="GO" id="GO:0042742">
    <property type="term" value="P:defense response to bacterium"/>
    <property type="evidence" value="ECO:0007669"/>
    <property type="project" value="UniProtKB-ARBA"/>
</dbReference>
<reference evidence="6 7" key="1">
    <citation type="submission" date="2017-09" db="EMBL/GenBank/DDBJ databases">
        <authorList>
            <consortium name="International Durum Wheat Genome Sequencing Consortium (IDWGSC)"/>
            <person name="Milanesi L."/>
        </authorList>
    </citation>
    <scope>NUCLEOTIDE SEQUENCE [LARGE SCALE GENOMIC DNA]</scope>
    <source>
        <strain evidence="7">cv. Svevo</strain>
    </source>
</reference>
<dbReference type="InterPro" id="IPR002182">
    <property type="entry name" value="NB-ARC"/>
</dbReference>
<dbReference type="Gramene" id="TRITD5Bv1G199690.1">
    <property type="protein sequence ID" value="TRITD5Bv1G199690.1"/>
    <property type="gene ID" value="TRITD5Bv1G199690"/>
</dbReference>
<evidence type="ECO:0000259" key="5">
    <source>
        <dbReference type="Pfam" id="PF23598"/>
    </source>
</evidence>
<dbReference type="PRINTS" id="PR00364">
    <property type="entry name" value="DISEASERSIST"/>
</dbReference>
<protein>
    <recommendedName>
        <fullName evidence="8">NB-ARC domain-containing protein</fullName>
    </recommendedName>
</protein>
<dbReference type="InterPro" id="IPR032675">
    <property type="entry name" value="LRR_dom_sf"/>
</dbReference>
<dbReference type="InterPro" id="IPR044974">
    <property type="entry name" value="Disease_R_plants"/>
</dbReference>
<accession>A0A9R0XHB4</accession>
<evidence type="ECO:0000256" key="1">
    <source>
        <dbReference type="ARBA" id="ARBA00022737"/>
    </source>
</evidence>
<dbReference type="Pfam" id="PF00931">
    <property type="entry name" value="NB-ARC"/>
    <property type="match status" value="1"/>
</dbReference>
<dbReference type="Gene3D" id="3.80.10.10">
    <property type="entry name" value="Ribonuclease Inhibitor"/>
    <property type="match status" value="1"/>
</dbReference>
<dbReference type="PANTHER" id="PTHR23155">
    <property type="entry name" value="DISEASE RESISTANCE PROTEIN RP"/>
    <property type="match status" value="1"/>
</dbReference>
<evidence type="ECO:0000313" key="7">
    <source>
        <dbReference type="Proteomes" id="UP000324705"/>
    </source>
</evidence>
<dbReference type="Pfam" id="PF23559">
    <property type="entry name" value="WHD_DRP"/>
    <property type="match status" value="1"/>
</dbReference>
<name>A0A9R0XHB4_TRITD</name>
<evidence type="ECO:0000259" key="4">
    <source>
        <dbReference type="Pfam" id="PF23559"/>
    </source>
</evidence>
<sequence length="757" mass="85889">MTHENQLDKKLEVFSILGFGGLGKTTLAVEVCRRLEEEFSCQATVTVLQAFDASKDMSGLLLRILHQVVKVKRDNEQNCMQEEDPLGEIDSNVDNLASMLIQRLADKRYLIVIDDVWTISAWDAIRCKLLDNNNSSRIIVTTRIETVAKACTLANAWGDHIYRVKPLKLEDSKTLFVNRVFGPNNVCPNDLETAMDGILKKSAGLPLAIVSIASLLASYKTPGSLEMWTRICNSIGSQMESNPTLEGMRQLITLSYNHLPHHLKACMMYLSIFPEDYVTSKDRLLNRWIAEGLIPEKRGLTLEEVAESYYDELFSRNMIQPGQVIYDGSAIECRVHDMMLEVIVSKALEVNFVSLIGSRYGGSSHDTVRRLSIHGDLGSNIEETSMRHVRSLSTFRPEGQGKLLDRLAEFTLLRVLDLQDCKDVKDHHMKHICRLFLLRFLNLNHTDITLLPSQIGELQHLQTLWLYGTLLNGVPESVINLEKLEYFGLSNRKDWRVLLRLPRGLGKMKALEGLLRVDIREGDTELAKEMGDMVQLRRLGIVLRCTGCSDKPVLREIGNSIGRISSIRQISVEDMSEDANNMDFLHHLPSPPLLLRHITVGGKINGFPDWMASLTHLVHIELWWIDMHGDDIYGVLYKLPNLLKITLDRKCCKDEELVARTTFKFPVLKELAIVRDNSTPRVVRFEQGAMGKLEKLMVRFCDQERSLAGIDNLTSLQQVELVGKKNTKALQVAADQLKTESQSRQEAEQFKVVLKYE</sequence>
<organism evidence="6 7">
    <name type="scientific">Triticum turgidum subsp. durum</name>
    <name type="common">Durum wheat</name>
    <name type="synonym">Triticum durum</name>
    <dbReference type="NCBI Taxonomy" id="4567"/>
    <lineage>
        <taxon>Eukaryota</taxon>
        <taxon>Viridiplantae</taxon>
        <taxon>Streptophyta</taxon>
        <taxon>Embryophyta</taxon>
        <taxon>Tracheophyta</taxon>
        <taxon>Spermatophyta</taxon>
        <taxon>Magnoliopsida</taxon>
        <taxon>Liliopsida</taxon>
        <taxon>Poales</taxon>
        <taxon>Poaceae</taxon>
        <taxon>BOP clade</taxon>
        <taxon>Pooideae</taxon>
        <taxon>Triticodae</taxon>
        <taxon>Triticeae</taxon>
        <taxon>Triticinae</taxon>
        <taxon>Triticum</taxon>
    </lineage>
</organism>
<feature type="domain" description="Disease resistance R13L4/SHOC-2-like LRR" evidence="5">
    <location>
        <begin position="388"/>
        <end position="727"/>
    </location>
</feature>
<dbReference type="Gene3D" id="1.10.10.10">
    <property type="entry name" value="Winged helix-like DNA-binding domain superfamily/Winged helix DNA-binding domain"/>
    <property type="match status" value="1"/>
</dbReference>
<dbReference type="OMA" id="RICNSIG"/>
<dbReference type="GO" id="GO:0009626">
    <property type="term" value="P:plant-type hypersensitive response"/>
    <property type="evidence" value="ECO:0007669"/>
    <property type="project" value="UniProtKB-ARBA"/>
</dbReference>
<dbReference type="Proteomes" id="UP000324705">
    <property type="component" value="Chromosome 5B"/>
</dbReference>
<keyword evidence="1" id="KW-0677">Repeat</keyword>
<feature type="domain" description="Disease resistance protein winged helix" evidence="4">
    <location>
        <begin position="272"/>
        <end position="343"/>
    </location>
</feature>
<keyword evidence="2" id="KW-0611">Plant defense</keyword>
<dbReference type="InterPro" id="IPR058922">
    <property type="entry name" value="WHD_DRP"/>
</dbReference>
<dbReference type="Gene3D" id="1.10.8.430">
    <property type="entry name" value="Helical domain of apoptotic protease-activating factors"/>
    <property type="match status" value="1"/>
</dbReference>
<dbReference type="GO" id="GO:0043531">
    <property type="term" value="F:ADP binding"/>
    <property type="evidence" value="ECO:0007669"/>
    <property type="project" value="InterPro"/>
</dbReference>
<evidence type="ECO:0000256" key="2">
    <source>
        <dbReference type="ARBA" id="ARBA00022821"/>
    </source>
</evidence>
<dbReference type="FunFam" id="1.10.10.10:FF:000322">
    <property type="entry name" value="Probable disease resistance protein At1g63360"/>
    <property type="match status" value="1"/>
</dbReference>
<dbReference type="InterPro" id="IPR027417">
    <property type="entry name" value="P-loop_NTPase"/>
</dbReference>
<dbReference type="InterPro" id="IPR036388">
    <property type="entry name" value="WH-like_DNA-bd_sf"/>
</dbReference>
<dbReference type="Pfam" id="PF23598">
    <property type="entry name" value="LRR_14"/>
    <property type="match status" value="1"/>
</dbReference>
<dbReference type="InterPro" id="IPR042197">
    <property type="entry name" value="Apaf_helical"/>
</dbReference>
<dbReference type="SUPFAM" id="SSF52058">
    <property type="entry name" value="L domain-like"/>
    <property type="match status" value="1"/>
</dbReference>
<dbReference type="SUPFAM" id="SSF52540">
    <property type="entry name" value="P-loop containing nucleoside triphosphate hydrolases"/>
    <property type="match status" value="1"/>
</dbReference>
<dbReference type="PANTHER" id="PTHR23155:SF1005">
    <property type="entry name" value="OS07G0197300 PROTEIN"/>
    <property type="match status" value="1"/>
</dbReference>
<evidence type="ECO:0008006" key="8">
    <source>
        <dbReference type="Google" id="ProtNLM"/>
    </source>
</evidence>
<dbReference type="InterPro" id="IPR055414">
    <property type="entry name" value="LRR_R13L4/SHOC2-like"/>
</dbReference>
<dbReference type="GO" id="GO:0002758">
    <property type="term" value="P:innate immune response-activating signaling pathway"/>
    <property type="evidence" value="ECO:0007669"/>
    <property type="project" value="UniProtKB-ARBA"/>
</dbReference>